<dbReference type="EMBL" id="AP011712">
    <property type="protein sequence ID" value="BAL55200.1"/>
    <property type="molecule type" value="Genomic_DNA"/>
</dbReference>
<dbReference type="AlphaFoldDB" id="H5SGB4"/>
<sequence>MLTFRALAILASIPEVVRVIAWHRSLPDALERAQRERRPVLVYVWKDG</sequence>
<protein>
    <submittedName>
        <fullName evidence="1">Uncharacterized protein</fullName>
    </submittedName>
</protein>
<gene>
    <name evidence="1" type="ORF">HGMM_F24F10C18</name>
</gene>
<accession>H5SGB4</accession>
<reference evidence="1" key="2">
    <citation type="journal article" date="2012" name="PLoS ONE">
        <title>A Deeply Branching Thermophilic Bacterium with an Ancient Acetyl-CoA Pathway Dominates a Subsurface Ecosystem.</title>
        <authorList>
            <person name="Takami H."/>
            <person name="Noguchi H."/>
            <person name="Takaki Y."/>
            <person name="Uchiyama I."/>
            <person name="Toyoda A."/>
            <person name="Nishi S."/>
            <person name="Chee G.-J."/>
            <person name="Arai W."/>
            <person name="Nunoura T."/>
            <person name="Itoh T."/>
            <person name="Hattori M."/>
            <person name="Takai K."/>
        </authorList>
    </citation>
    <scope>NUCLEOTIDE SEQUENCE</scope>
</reference>
<evidence type="ECO:0000313" key="1">
    <source>
        <dbReference type="EMBL" id="BAL55200.1"/>
    </source>
</evidence>
<name>H5SGB4_9ZZZZ</name>
<proteinExistence type="predicted"/>
<organism evidence="1">
    <name type="scientific">uncultured prokaryote</name>
    <dbReference type="NCBI Taxonomy" id="198431"/>
    <lineage>
        <taxon>unclassified sequences</taxon>
        <taxon>environmental samples</taxon>
    </lineage>
</organism>
<reference evidence="1" key="1">
    <citation type="journal article" date="2005" name="Environ. Microbiol.">
        <title>Genetic and functional properties of uncultivated thermophilic crenarchaeotes from a subsurface gold mine as revealed by analysis of genome fragments.</title>
        <authorList>
            <person name="Nunoura T."/>
            <person name="Hirayama H."/>
            <person name="Takami H."/>
            <person name="Oida H."/>
            <person name="Nishi S."/>
            <person name="Shimamura S."/>
            <person name="Suzuki Y."/>
            <person name="Inagaki F."/>
            <person name="Takai K."/>
            <person name="Nealson K.H."/>
            <person name="Horikoshi K."/>
        </authorList>
    </citation>
    <scope>NUCLEOTIDE SEQUENCE</scope>
</reference>